<accession>A0AA39Q989</accession>
<dbReference type="Pfam" id="PF13445">
    <property type="entry name" value="zf-RING_UBOX"/>
    <property type="match status" value="1"/>
</dbReference>
<dbReference type="PROSITE" id="PS50089">
    <property type="entry name" value="ZF_RING_2"/>
    <property type="match status" value="1"/>
</dbReference>
<dbReference type="Gene3D" id="3.30.40.10">
    <property type="entry name" value="Zinc/RING finger domain, C3HC4 (zinc finger)"/>
    <property type="match status" value="1"/>
</dbReference>
<dbReference type="InterPro" id="IPR001841">
    <property type="entry name" value="Znf_RING"/>
</dbReference>
<dbReference type="AlphaFoldDB" id="A0AA39Q989"/>
<dbReference type="Proteomes" id="UP001175228">
    <property type="component" value="Unassembled WGS sequence"/>
</dbReference>
<gene>
    <name evidence="8" type="ORF">EDD18DRAFT_1158531</name>
</gene>
<feature type="region of interest" description="Disordered" evidence="6">
    <location>
        <begin position="1"/>
        <end position="33"/>
    </location>
</feature>
<feature type="coiled-coil region" evidence="5">
    <location>
        <begin position="36"/>
        <end position="63"/>
    </location>
</feature>
<comment type="caution">
    <text evidence="8">The sequence shown here is derived from an EMBL/GenBank/DDBJ whole genome shotgun (WGS) entry which is preliminary data.</text>
</comment>
<evidence type="ECO:0000256" key="1">
    <source>
        <dbReference type="ARBA" id="ARBA00022723"/>
    </source>
</evidence>
<proteinExistence type="predicted"/>
<dbReference type="EMBL" id="JAUEPU010000011">
    <property type="protein sequence ID" value="KAK0498633.1"/>
    <property type="molecule type" value="Genomic_DNA"/>
</dbReference>
<evidence type="ECO:0000313" key="8">
    <source>
        <dbReference type="EMBL" id="KAK0498633.1"/>
    </source>
</evidence>
<dbReference type="SMART" id="SM00184">
    <property type="entry name" value="RING"/>
    <property type="match status" value="1"/>
</dbReference>
<dbReference type="InterPro" id="IPR017907">
    <property type="entry name" value="Znf_RING_CS"/>
</dbReference>
<keyword evidence="2 4" id="KW-0863">Zinc-finger</keyword>
<feature type="domain" description="RING-type" evidence="7">
    <location>
        <begin position="170"/>
        <end position="213"/>
    </location>
</feature>
<organism evidence="8 9">
    <name type="scientific">Armillaria luteobubalina</name>
    <dbReference type="NCBI Taxonomy" id="153913"/>
    <lineage>
        <taxon>Eukaryota</taxon>
        <taxon>Fungi</taxon>
        <taxon>Dikarya</taxon>
        <taxon>Basidiomycota</taxon>
        <taxon>Agaricomycotina</taxon>
        <taxon>Agaricomycetes</taxon>
        <taxon>Agaricomycetidae</taxon>
        <taxon>Agaricales</taxon>
        <taxon>Marasmiineae</taxon>
        <taxon>Physalacriaceae</taxon>
        <taxon>Armillaria</taxon>
    </lineage>
</organism>
<feature type="region of interest" description="Disordered" evidence="6">
    <location>
        <begin position="247"/>
        <end position="317"/>
    </location>
</feature>
<feature type="region of interest" description="Disordered" evidence="6">
    <location>
        <begin position="65"/>
        <end position="85"/>
    </location>
</feature>
<dbReference type="PROSITE" id="PS00518">
    <property type="entry name" value="ZF_RING_1"/>
    <property type="match status" value="1"/>
</dbReference>
<evidence type="ECO:0000256" key="5">
    <source>
        <dbReference type="SAM" id="Coils"/>
    </source>
</evidence>
<evidence type="ECO:0000256" key="2">
    <source>
        <dbReference type="ARBA" id="ARBA00022771"/>
    </source>
</evidence>
<evidence type="ECO:0000256" key="6">
    <source>
        <dbReference type="SAM" id="MobiDB-lite"/>
    </source>
</evidence>
<feature type="compositionally biased region" description="Polar residues" evidence="6">
    <location>
        <begin position="1"/>
        <end position="11"/>
    </location>
</feature>
<protein>
    <recommendedName>
        <fullName evidence="7">RING-type domain-containing protein</fullName>
    </recommendedName>
</protein>
<feature type="compositionally biased region" description="Polar residues" evidence="6">
    <location>
        <begin position="265"/>
        <end position="278"/>
    </location>
</feature>
<reference evidence="8" key="1">
    <citation type="submission" date="2023-06" db="EMBL/GenBank/DDBJ databases">
        <authorList>
            <consortium name="Lawrence Berkeley National Laboratory"/>
            <person name="Ahrendt S."/>
            <person name="Sahu N."/>
            <person name="Indic B."/>
            <person name="Wong-Bajracharya J."/>
            <person name="Merenyi Z."/>
            <person name="Ke H.-M."/>
            <person name="Monk M."/>
            <person name="Kocsube S."/>
            <person name="Drula E."/>
            <person name="Lipzen A."/>
            <person name="Balint B."/>
            <person name="Henrissat B."/>
            <person name="Andreopoulos B."/>
            <person name="Martin F.M."/>
            <person name="Harder C.B."/>
            <person name="Rigling D."/>
            <person name="Ford K.L."/>
            <person name="Foster G.D."/>
            <person name="Pangilinan J."/>
            <person name="Papanicolaou A."/>
            <person name="Barry K."/>
            <person name="LaButti K."/>
            <person name="Viragh M."/>
            <person name="Koriabine M."/>
            <person name="Yan M."/>
            <person name="Riley R."/>
            <person name="Champramary S."/>
            <person name="Plett K.L."/>
            <person name="Tsai I.J."/>
            <person name="Slot J."/>
            <person name="Sipos G."/>
            <person name="Plett J."/>
            <person name="Nagy L.G."/>
            <person name="Grigoriev I.V."/>
        </authorList>
    </citation>
    <scope>NUCLEOTIDE SEQUENCE</scope>
    <source>
        <strain evidence="8">HWK02</strain>
    </source>
</reference>
<feature type="compositionally biased region" description="Acidic residues" evidence="6">
    <location>
        <begin position="19"/>
        <end position="30"/>
    </location>
</feature>
<evidence type="ECO:0000256" key="4">
    <source>
        <dbReference type="PROSITE-ProRule" id="PRU00175"/>
    </source>
</evidence>
<evidence type="ECO:0000256" key="3">
    <source>
        <dbReference type="ARBA" id="ARBA00022833"/>
    </source>
</evidence>
<dbReference type="SUPFAM" id="SSF57850">
    <property type="entry name" value="RING/U-box"/>
    <property type="match status" value="1"/>
</dbReference>
<keyword evidence="3" id="KW-0862">Zinc</keyword>
<keyword evidence="1" id="KW-0479">Metal-binding</keyword>
<feature type="compositionally biased region" description="Acidic residues" evidence="6">
    <location>
        <begin position="252"/>
        <end position="263"/>
    </location>
</feature>
<sequence>MAPITTRSQARMVSKISEGSDESSSSEDTDGIMGRLNALKQTLEKQRRKTKKLVRINQRLQEQVEHLQSGVNGQPKKPRRRSTGLDFRVKQLEENIRRLQQGRKKDKKKISELRALEAKAEAKDLVNGDEDWGSGSADFAHQMRKLLRRHNDIMLVTTLPTNEAGKPEDCPICMDAFVANECSSLPCEHVICNTCLPGISKGADETVQCPHCRRVCSRDEVEIVYMTETERWDRLLEVAQAWGAIDKRGEEETSEEEAQEDFINDGTSSVSSPLNDANTTEEEEDDMISKNGEDSDGGASPSTHAQAPSPSKVKRERLAHLAEERRKKRRLV</sequence>
<keyword evidence="9" id="KW-1185">Reference proteome</keyword>
<evidence type="ECO:0000313" key="9">
    <source>
        <dbReference type="Proteomes" id="UP001175228"/>
    </source>
</evidence>
<keyword evidence="5" id="KW-0175">Coiled coil</keyword>
<feature type="compositionally biased region" description="Polar residues" evidence="6">
    <location>
        <begin position="300"/>
        <end position="309"/>
    </location>
</feature>
<name>A0AA39Q989_9AGAR</name>
<dbReference type="InterPro" id="IPR013083">
    <property type="entry name" value="Znf_RING/FYVE/PHD"/>
</dbReference>
<dbReference type="GO" id="GO:0008270">
    <property type="term" value="F:zinc ion binding"/>
    <property type="evidence" value="ECO:0007669"/>
    <property type="project" value="UniProtKB-KW"/>
</dbReference>
<evidence type="ECO:0000259" key="7">
    <source>
        <dbReference type="PROSITE" id="PS50089"/>
    </source>
</evidence>
<dbReference type="InterPro" id="IPR027370">
    <property type="entry name" value="Znf-RING_euk"/>
</dbReference>